<keyword evidence="2" id="KW-1185">Reference proteome</keyword>
<dbReference type="Proteomes" id="UP000290572">
    <property type="component" value="Unassembled WGS sequence"/>
</dbReference>
<evidence type="ECO:0000313" key="2">
    <source>
        <dbReference type="Proteomes" id="UP000290572"/>
    </source>
</evidence>
<sequence length="77" mass="8925">MRSRQGSWYDQENTENLNCYAVLTWRSFLTGKSDIFFQSRCGADGKVDFFQGKCQKPELLCSAEVEVAFNRETLEML</sequence>
<reference evidence="1 2" key="1">
    <citation type="submission" date="2018-03" db="EMBL/GenBank/DDBJ databases">
        <title>Draft genome sequence of Rohu Carp (Labeo rohita).</title>
        <authorList>
            <person name="Das P."/>
            <person name="Kushwaha B."/>
            <person name="Joshi C.G."/>
            <person name="Kumar D."/>
            <person name="Nagpure N.S."/>
            <person name="Sahoo L."/>
            <person name="Das S.P."/>
            <person name="Bit A."/>
            <person name="Patnaik S."/>
            <person name="Meher P.K."/>
            <person name="Jayasankar P."/>
            <person name="Koringa P.G."/>
            <person name="Patel N.V."/>
            <person name="Hinsu A.T."/>
            <person name="Kumar R."/>
            <person name="Pandey M."/>
            <person name="Agarwal S."/>
            <person name="Srivastava S."/>
            <person name="Singh M."/>
            <person name="Iquebal M.A."/>
            <person name="Jaiswal S."/>
            <person name="Angadi U.B."/>
            <person name="Kumar N."/>
            <person name="Raza M."/>
            <person name="Shah T.M."/>
            <person name="Rai A."/>
            <person name="Jena J.K."/>
        </authorList>
    </citation>
    <scope>NUCLEOTIDE SEQUENCE [LARGE SCALE GENOMIC DNA]</scope>
    <source>
        <strain evidence="1">DASCIFA01</strain>
        <tissue evidence="1">Testis</tissue>
    </source>
</reference>
<protein>
    <submittedName>
        <fullName evidence="1">Uncharacterized protein</fullName>
    </submittedName>
</protein>
<name>A0A498MTP5_LABRO</name>
<comment type="caution">
    <text evidence="1">The sequence shown here is derived from an EMBL/GenBank/DDBJ whole genome shotgun (WGS) entry which is preliminary data.</text>
</comment>
<accession>A0A498MTP5</accession>
<proteinExistence type="predicted"/>
<dbReference type="EMBL" id="QBIY01012552">
    <property type="protein sequence ID" value="RXN24021.1"/>
    <property type="molecule type" value="Genomic_DNA"/>
</dbReference>
<evidence type="ECO:0000313" key="1">
    <source>
        <dbReference type="EMBL" id="RXN24021.1"/>
    </source>
</evidence>
<gene>
    <name evidence="1" type="ORF">ROHU_022456</name>
</gene>
<dbReference type="AlphaFoldDB" id="A0A498MTP5"/>
<organism evidence="1 2">
    <name type="scientific">Labeo rohita</name>
    <name type="common">Indian major carp</name>
    <name type="synonym">Cyprinus rohita</name>
    <dbReference type="NCBI Taxonomy" id="84645"/>
    <lineage>
        <taxon>Eukaryota</taxon>
        <taxon>Metazoa</taxon>
        <taxon>Chordata</taxon>
        <taxon>Craniata</taxon>
        <taxon>Vertebrata</taxon>
        <taxon>Euteleostomi</taxon>
        <taxon>Actinopterygii</taxon>
        <taxon>Neopterygii</taxon>
        <taxon>Teleostei</taxon>
        <taxon>Ostariophysi</taxon>
        <taxon>Cypriniformes</taxon>
        <taxon>Cyprinidae</taxon>
        <taxon>Labeoninae</taxon>
        <taxon>Labeonini</taxon>
        <taxon>Labeo</taxon>
    </lineage>
</organism>